<dbReference type="PROSITE" id="PS51352">
    <property type="entry name" value="THIOREDOXIN_2"/>
    <property type="match status" value="1"/>
</dbReference>
<dbReference type="HOGENOM" id="CLU_076204_1_0_2"/>
<dbReference type="PANTHER" id="PTHR43640:SF1">
    <property type="entry name" value="THIOREDOXIN-DEPENDENT PEROXIREDOXIN"/>
    <property type="match status" value="1"/>
</dbReference>
<dbReference type="AlphaFoldDB" id="K0IMU0"/>
<dbReference type="InParanoid" id="K0IMU0"/>
<dbReference type="InterPro" id="IPR047262">
    <property type="entry name" value="PRX-like1"/>
</dbReference>
<dbReference type="BioCyc" id="CNIT1237085:G1324-1267-MONOMER"/>
<dbReference type="EMBL" id="CP002408">
    <property type="protein sequence ID" value="AFU58209.1"/>
    <property type="molecule type" value="Genomic_DNA"/>
</dbReference>
<dbReference type="GeneID" id="13797528"/>
<dbReference type="GO" id="GO:0016209">
    <property type="term" value="F:antioxidant activity"/>
    <property type="evidence" value="ECO:0007669"/>
    <property type="project" value="InterPro"/>
</dbReference>
<dbReference type="Pfam" id="PF00578">
    <property type="entry name" value="AhpC-TSA"/>
    <property type="match status" value="1"/>
</dbReference>
<dbReference type="InterPro" id="IPR000866">
    <property type="entry name" value="AhpC/TSA"/>
</dbReference>
<organism evidence="2 3">
    <name type="scientific">Nitrososphaera gargensis (strain Ga9.2)</name>
    <dbReference type="NCBI Taxonomy" id="1237085"/>
    <lineage>
        <taxon>Archaea</taxon>
        <taxon>Nitrososphaerota</taxon>
        <taxon>Nitrososphaeria</taxon>
        <taxon>Nitrososphaerales</taxon>
        <taxon>Nitrososphaeraceae</taxon>
        <taxon>Nitrososphaera</taxon>
    </lineage>
</organism>
<gene>
    <name evidence="2" type="ordered locus">Ngar_c12690</name>
</gene>
<dbReference type="Gene3D" id="3.40.30.10">
    <property type="entry name" value="Glutaredoxin"/>
    <property type="match status" value="1"/>
</dbReference>
<dbReference type="CDD" id="cd02969">
    <property type="entry name" value="PRX_like1"/>
    <property type="match status" value="1"/>
</dbReference>
<accession>K0IMU0</accession>
<dbReference type="GO" id="GO:0016491">
    <property type="term" value="F:oxidoreductase activity"/>
    <property type="evidence" value="ECO:0007669"/>
    <property type="project" value="InterPro"/>
</dbReference>
<dbReference type="RefSeq" id="WP_015018746.1">
    <property type="nucleotide sequence ID" value="NC_018719.1"/>
</dbReference>
<keyword evidence="3" id="KW-1185">Reference proteome</keyword>
<dbReference type="Proteomes" id="UP000008037">
    <property type="component" value="Chromosome"/>
</dbReference>
<proteinExistence type="predicted"/>
<evidence type="ECO:0000313" key="2">
    <source>
        <dbReference type="EMBL" id="AFU58209.1"/>
    </source>
</evidence>
<dbReference type="KEGG" id="nga:Ngar_c12690"/>
<protein>
    <recommendedName>
        <fullName evidence="1">Thioredoxin domain-containing protein</fullName>
    </recommendedName>
</protein>
<evidence type="ECO:0000313" key="3">
    <source>
        <dbReference type="Proteomes" id="UP000008037"/>
    </source>
</evidence>
<dbReference type="OrthoDB" id="334137at2157"/>
<dbReference type="STRING" id="1237085.Ngar_c12690"/>
<dbReference type="InterPro" id="IPR036249">
    <property type="entry name" value="Thioredoxin-like_sf"/>
</dbReference>
<feature type="domain" description="Thioredoxin" evidence="1">
    <location>
        <begin position="11"/>
        <end position="162"/>
    </location>
</feature>
<dbReference type="PANTHER" id="PTHR43640">
    <property type="entry name" value="OS07G0260300 PROTEIN"/>
    <property type="match status" value="1"/>
</dbReference>
<dbReference type="InterPro" id="IPR013766">
    <property type="entry name" value="Thioredoxin_domain"/>
</dbReference>
<dbReference type="SUPFAM" id="SSF52833">
    <property type="entry name" value="Thioredoxin-like"/>
    <property type="match status" value="1"/>
</dbReference>
<reference evidence="2 3" key="1">
    <citation type="journal article" date="2012" name="Environ. Microbiol.">
        <title>The genome of the ammonia-oxidizing Candidatus Nitrososphaera gargensis: insights into metabolic versatility and environmental adaptations.</title>
        <authorList>
            <person name="Spang A."/>
            <person name="Poehlein A."/>
            <person name="Offre P."/>
            <person name="Zumbragel S."/>
            <person name="Haider S."/>
            <person name="Rychlik N."/>
            <person name="Nowka B."/>
            <person name="Schmeisser C."/>
            <person name="Lebedeva E.V."/>
            <person name="Rattei T."/>
            <person name="Bohm C."/>
            <person name="Schmid M."/>
            <person name="Galushko A."/>
            <person name="Hatzenpichler R."/>
            <person name="Weinmaier T."/>
            <person name="Daniel R."/>
            <person name="Schleper C."/>
            <person name="Spieck E."/>
            <person name="Streit W."/>
            <person name="Wagner M."/>
        </authorList>
    </citation>
    <scope>NUCLEOTIDE SEQUENCE [LARGE SCALE GENOMIC DNA]</scope>
    <source>
        <strain evidence="3">Ga9.2</strain>
    </source>
</reference>
<dbReference type="PATRIC" id="fig|1237085.11.peg.1215"/>
<evidence type="ECO:0000259" key="1">
    <source>
        <dbReference type="PROSITE" id="PS51352"/>
    </source>
</evidence>
<sequence>MVKTESSPQVLRTGSRAPDFTLKGVDGKMHSLHDYKSRATLVVFICNHCPYVKARIGDIVALQSKFKPSELQVIGINSNDPNYKDEGFDNMVTFAKDHRLNFPYLIDDSQDIARAYGAVCTPDPFLFFDGKLAFHGRINDALDPEAKPTVPVMENNVRKLLKGERLEKDFDPSIGCSIKWKS</sequence>
<name>K0IMU0_NITGG</name>